<keyword evidence="3 5" id="KW-0949">S-adenosyl-L-methionine</keyword>
<dbReference type="PROSITE" id="PS00092">
    <property type="entry name" value="N6_MTASE"/>
    <property type="match status" value="1"/>
</dbReference>
<dbReference type="Gene3D" id="3.40.50.150">
    <property type="entry name" value="Vaccinia Virus protein VP39"/>
    <property type="match status" value="1"/>
</dbReference>
<keyword evidence="2 5" id="KW-0808">Transferase</keyword>
<evidence type="ECO:0000313" key="8">
    <source>
        <dbReference type="EMBL" id="ART21482.1"/>
    </source>
</evidence>
<dbReference type="AlphaFoldDB" id="A0A2Z2J0B0"/>
<dbReference type="InterPro" id="IPR029063">
    <property type="entry name" value="SAM-dependent_MTases_sf"/>
</dbReference>
<dbReference type="EC" id="2.1.1.297" evidence="5"/>
<dbReference type="GO" id="GO:0102559">
    <property type="term" value="F:peptide chain release factor N(5)-glutamine methyltransferase activity"/>
    <property type="evidence" value="ECO:0007669"/>
    <property type="project" value="UniProtKB-EC"/>
</dbReference>
<dbReference type="GO" id="GO:0032259">
    <property type="term" value="P:methylation"/>
    <property type="evidence" value="ECO:0007669"/>
    <property type="project" value="UniProtKB-KW"/>
</dbReference>
<dbReference type="HAMAP" id="MF_02126">
    <property type="entry name" value="RF_methyltr_PrmC"/>
    <property type="match status" value="1"/>
</dbReference>
<dbReference type="SUPFAM" id="SSF53335">
    <property type="entry name" value="S-adenosyl-L-methionine-dependent methyltransferases"/>
    <property type="match status" value="1"/>
</dbReference>
<reference evidence="8 9" key="1">
    <citation type="submission" date="2017-05" db="EMBL/GenBank/DDBJ databases">
        <title>Complete genome sequence of Corynebacterium striatum KC-Na-1 isolated from Neophocaena asiaeorientalis in Korea.</title>
        <authorList>
            <person name="Kim J.H."/>
            <person name="Lee K."/>
        </authorList>
    </citation>
    <scope>NUCLEOTIDE SEQUENCE [LARGE SCALE GENOMIC DNA]</scope>
    <source>
        <strain evidence="8 9">KC-Na-01</strain>
    </source>
</reference>
<evidence type="ECO:0000259" key="6">
    <source>
        <dbReference type="Pfam" id="PF05175"/>
    </source>
</evidence>
<dbReference type="PANTHER" id="PTHR18895:SF74">
    <property type="entry name" value="MTRF1L RELEASE FACTOR GLUTAMINE METHYLTRANSFERASE"/>
    <property type="match status" value="1"/>
</dbReference>
<name>A0A2Z2J0B0_CORST</name>
<dbReference type="NCBIfam" id="TIGR03534">
    <property type="entry name" value="RF_mod_PrmC"/>
    <property type="match status" value="1"/>
</dbReference>
<protein>
    <recommendedName>
        <fullName evidence="5">Release factor glutamine methyltransferase</fullName>
        <shortName evidence="5">RF MTase</shortName>
        <ecNumber evidence="5">2.1.1.297</ecNumber>
    </recommendedName>
    <alternativeName>
        <fullName evidence="5">N5-glutamine methyltransferase PrmC</fullName>
    </alternativeName>
    <alternativeName>
        <fullName evidence="5">Protein-(glutamine-N5) MTase PrmC</fullName>
    </alternativeName>
    <alternativeName>
        <fullName evidence="5">Protein-glutamine N-methyltransferase PrmC</fullName>
    </alternativeName>
</protein>
<dbReference type="InterPro" id="IPR040758">
    <property type="entry name" value="PrmC_N"/>
</dbReference>
<dbReference type="InterPro" id="IPR004556">
    <property type="entry name" value="HemK-like"/>
</dbReference>
<dbReference type="Gene3D" id="1.10.8.10">
    <property type="entry name" value="DNA helicase RuvA subunit, C-terminal domain"/>
    <property type="match status" value="1"/>
</dbReference>
<dbReference type="RefSeq" id="WP_086891562.1">
    <property type="nucleotide sequence ID" value="NZ_CP021252.1"/>
</dbReference>
<evidence type="ECO:0000256" key="5">
    <source>
        <dbReference type="HAMAP-Rule" id="MF_02126"/>
    </source>
</evidence>
<feature type="binding site" evidence="5">
    <location>
        <position position="207"/>
    </location>
    <ligand>
        <name>S-adenosyl-L-methionine</name>
        <dbReference type="ChEBI" id="CHEBI:59789"/>
    </ligand>
</feature>
<dbReference type="InterPro" id="IPR019874">
    <property type="entry name" value="RF_methyltr_PrmC"/>
</dbReference>
<dbReference type="GO" id="GO:0003676">
    <property type="term" value="F:nucleic acid binding"/>
    <property type="evidence" value="ECO:0007669"/>
    <property type="project" value="InterPro"/>
</dbReference>
<gene>
    <name evidence="5" type="primary">prmC</name>
    <name evidence="8" type="ORF">CBE89_08200</name>
</gene>
<evidence type="ECO:0000256" key="1">
    <source>
        <dbReference type="ARBA" id="ARBA00022603"/>
    </source>
</evidence>
<feature type="binding site" evidence="5">
    <location>
        <begin position="207"/>
        <end position="210"/>
    </location>
    <ligand>
        <name>substrate</name>
    </ligand>
</feature>
<dbReference type="Proteomes" id="UP000250197">
    <property type="component" value="Chromosome"/>
</dbReference>
<dbReference type="InterPro" id="IPR050320">
    <property type="entry name" value="N5-glutamine_MTase"/>
</dbReference>
<evidence type="ECO:0000256" key="3">
    <source>
        <dbReference type="ARBA" id="ARBA00022691"/>
    </source>
</evidence>
<comment type="caution">
    <text evidence="5">Lacks conserved residue(s) required for the propagation of feature annotation.</text>
</comment>
<comment type="catalytic activity">
    <reaction evidence="4 5">
        <text>L-glutaminyl-[peptide chain release factor] + S-adenosyl-L-methionine = N(5)-methyl-L-glutaminyl-[peptide chain release factor] + S-adenosyl-L-homocysteine + H(+)</text>
        <dbReference type="Rhea" id="RHEA:42896"/>
        <dbReference type="Rhea" id="RHEA-COMP:10271"/>
        <dbReference type="Rhea" id="RHEA-COMP:10272"/>
        <dbReference type="ChEBI" id="CHEBI:15378"/>
        <dbReference type="ChEBI" id="CHEBI:30011"/>
        <dbReference type="ChEBI" id="CHEBI:57856"/>
        <dbReference type="ChEBI" id="CHEBI:59789"/>
        <dbReference type="ChEBI" id="CHEBI:61891"/>
        <dbReference type="EC" id="2.1.1.297"/>
    </reaction>
</comment>
<comment type="function">
    <text evidence="5">Methylates the class 1 translation termination release factors RF1/PrfA and RF2/PrfB on the glutamine residue of the universally conserved GGQ motif.</text>
</comment>
<dbReference type="Pfam" id="PF05175">
    <property type="entry name" value="MTS"/>
    <property type="match status" value="1"/>
</dbReference>
<keyword evidence="1 5" id="KW-0489">Methyltransferase</keyword>
<evidence type="ECO:0000256" key="2">
    <source>
        <dbReference type="ARBA" id="ARBA00022679"/>
    </source>
</evidence>
<dbReference type="NCBIfam" id="TIGR00536">
    <property type="entry name" value="hemK_fam"/>
    <property type="match status" value="1"/>
</dbReference>
<dbReference type="InterPro" id="IPR002052">
    <property type="entry name" value="DNA_methylase_N6_adenine_CS"/>
</dbReference>
<comment type="similarity">
    <text evidence="5">Belongs to the protein N5-glutamine methyltransferase family. PrmC subfamily.</text>
</comment>
<feature type="domain" description="Release factor glutamine methyltransferase N-terminal" evidence="7">
    <location>
        <begin position="8"/>
        <end position="76"/>
    </location>
</feature>
<dbReference type="KEGG" id="cstr:CBE89_08200"/>
<dbReference type="Pfam" id="PF17827">
    <property type="entry name" value="PrmC_N"/>
    <property type="match status" value="1"/>
</dbReference>
<dbReference type="InterPro" id="IPR007848">
    <property type="entry name" value="Small_mtfrase_dom"/>
</dbReference>
<evidence type="ECO:0000256" key="4">
    <source>
        <dbReference type="ARBA" id="ARBA00048391"/>
    </source>
</evidence>
<evidence type="ECO:0000259" key="7">
    <source>
        <dbReference type="Pfam" id="PF17827"/>
    </source>
</evidence>
<accession>A0A2Z2J0B0</accession>
<sequence>MAFHTYAEALRDAAERFRASGVPSPEWDARLLAAELIGCGHMDIDLDAAPIPGFDIAYEGWVVRRVAREPLQHILGTAWFGPLELEVGPGVFIPRPETEVLADWGVRMLRDAAKHTAPTAPTALTVPASPPRVVDLCTGSGALAGYVKHELPETEVYAVELSDEAFSYAQRNLSRVADEGLRLVQGDATAPATLRKLDGSVDLVLTNPPYVPETPDLEPEVYHDPHMAVFGGEDGMAIINLLVPRIAELLKPGGRVGIEHDDATSAAVQAVLHADGRFTDIAVLRDLTGTARFVTARKSVSS</sequence>
<evidence type="ECO:0000313" key="9">
    <source>
        <dbReference type="Proteomes" id="UP000250197"/>
    </source>
</evidence>
<feature type="domain" description="Methyltransferase small" evidence="6">
    <location>
        <begin position="132"/>
        <end position="211"/>
    </location>
</feature>
<dbReference type="EMBL" id="CP021252">
    <property type="protein sequence ID" value="ART21482.1"/>
    <property type="molecule type" value="Genomic_DNA"/>
</dbReference>
<feature type="binding site" evidence="5">
    <location>
        <position position="160"/>
    </location>
    <ligand>
        <name>S-adenosyl-L-methionine</name>
        <dbReference type="ChEBI" id="CHEBI:59789"/>
    </ligand>
</feature>
<dbReference type="PANTHER" id="PTHR18895">
    <property type="entry name" value="HEMK METHYLTRANSFERASE"/>
    <property type="match status" value="1"/>
</dbReference>
<dbReference type="CDD" id="cd02440">
    <property type="entry name" value="AdoMet_MTases"/>
    <property type="match status" value="1"/>
</dbReference>
<proteinExistence type="inferred from homology"/>
<organism evidence="8 9">
    <name type="scientific">Corynebacterium striatum</name>
    <dbReference type="NCBI Taxonomy" id="43770"/>
    <lineage>
        <taxon>Bacteria</taxon>
        <taxon>Bacillati</taxon>
        <taxon>Actinomycetota</taxon>
        <taxon>Actinomycetes</taxon>
        <taxon>Mycobacteriales</taxon>
        <taxon>Corynebacteriaceae</taxon>
        <taxon>Corynebacterium</taxon>
    </lineage>
</organism>